<sequence length="49" mass="5938">MQLREVEAYAEKGVVEENYSQFTMKFEYRKSDNSIIRFTNMIFYTQTSL</sequence>
<reference evidence="1 2" key="1">
    <citation type="submission" date="2015-02" db="EMBL/GenBank/DDBJ databases">
        <title>Genome Sequencing of Rickettsiales.</title>
        <authorList>
            <person name="Daugherty S.C."/>
            <person name="Su Q."/>
            <person name="Abolude K."/>
            <person name="Beier-Sexton M."/>
            <person name="Carlyon J.A."/>
            <person name="Carter R."/>
            <person name="Day N.P."/>
            <person name="Dumler S.J."/>
            <person name="Dyachenko V."/>
            <person name="Godinez A."/>
            <person name="Kurtti T.J."/>
            <person name="Lichay M."/>
            <person name="Mullins K.E."/>
            <person name="Ott S."/>
            <person name="Pappas-Brown V."/>
            <person name="Paris D.H."/>
            <person name="Patel P."/>
            <person name="Richards A.L."/>
            <person name="Sadzewicz L."/>
            <person name="Sears K."/>
            <person name="Seidman D."/>
            <person name="Sengamalay N."/>
            <person name="Stenos J."/>
            <person name="Tallon L.J."/>
            <person name="Vincent G."/>
            <person name="Fraser C.M."/>
            <person name="Munderloh U."/>
            <person name="Dunning-Hotopp J.C."/>
        </authorList>
    </citation>
    <scope>NUCLEOTIDE SEQUENCE [LARGE SCALE GENOMIC DNA]</scope>
    <source>
        <strain evidence="1 2">Gilliam</strain>
    </source>
</reference>
<evidence type="ECO:0000313" key="2">
    <source>
        <dbReference type="Proteomes" id="UP000033769"/>
    </source>
</evidence>
<dbReference type="EMBL" id="LANO01000010">
    <property type="protein sequence ID" value="KJV53251.1"/>
    <property type="molecule type" value="Genomic_DNA"/>
</dbReference>
<dbReference type="PATRIC" id="fig|1359184.3.peg.3345"/>
<dbReference type="AlphaFoldDB" id="A0A0F3MC76"/>
<comment type="caution">
    <text evidence="1">The sequence shown here is derived from an EMBL/GenBank/DDBJ whole genome shotgun (WGS) entry which is preliminary data.</text>
</comment>
<name>A0A0F3MC76_ORITS</name>
<protein>
    <submittedName>
        <fullName evidence="1">Uncharacterized protein</fullName>
    </submittedName>
</protein>
<evidence type="ECO:0000313" key="1">
    <source>
        <dbReference type="EMBL" id="KJV53251.1"/>
    </source>
</evidence>
<proteinExistence type="predicted"/>
<organism evidence="1 2">
    <name type="scientific">Orientia tsutsugamushi str. Gilliam</name>
    <dbReference type="NCBI Taxonomy" id="1359184"/>
    <lineage>
        <taxon>Bacteria</taxon>
        <taxon>Pseudomonadati</taxon>
        <taxon>Pseudomonadota</taxon>
        <taxon>Alphaproteobacteria</taxon>
        <taxon>Rickettsiales</taxon>
        <taxon>Rickettsiaceae</taxon>
        <taxon>Rickettsieae</taxon>
        <taxon>Orientia</taxon>
    </lineage>
</organism>
<gene>
    <name evidence="1" type="ORF">OTSGILL_0937</name>
</gene>
<accession>A0A0F3MC76</accession>
<dbReference type="Proteomes" id="UP000033769">
    <property type="component" value="Unassembled WGS sequence"/>
</dbReference>